<dbReference type="CDD" id="cd04182">
    <property type="entry name" value="GT_2_like_f"/>
    <property type="match status" value="1"/>
</dbReference>
<reference evidence="2" key="1">
    <citation type="submission" date="2023-07" db="EMBL/GenBank/DDBJ databases">
        <title>The genome sequence of Rhodocytophaga aerolata KACC 12507.</title>
        <authorList>
            <person name="Zhang X."/>
        </authorList>
    </citation>
    <scope>NUCLEOTIDE SEQUENCE</scope>
    <source>
        <strain evidence="2">KACC 12507</strain>
    </source>
</reference>
<organism evidence="2 3">
    <name type="scientific">Rhodocytophaga aerolata</name>
    <dbReference type="NCBI Taxonomy" id="455078"/>
    <lineage>
        <taxon>Bacteria</taxon>
        <taxon>Pseudomonadati</taxon>
        <taxon>Bacteroidota</taxon>
        <taxon>Cytophagia</taxon>
        <taxon>Cytophagales</taxon>
        <taxon>Rhodocytophagaceae</taxon>
        <taxon>Rhodocytophaga</taxon>
    </lineage>
</organism>
<dbReference type="SUPFAM" id="SSF53448">
    <property type="entry name" value="Nucleotide-diphospho-sugar transferases"/>
    <property type="match status" value="1"/>
</dbReference>
<evidence type="ECO:0000313" key="3">
    <source>
        <dbReference type="Proteomes" id="UP001168528"/>
    </source>
</evidence>
<dbReference type="RefSeq" id="WP_302039528.1">
    <property type="nucleotide sequence ID" value="NZ_JAUKPO010000013.1"/>
</dbReference>
<dbReference type="PANTHER" id="PTHR43777">
    <property type="entry name" value="MOLYBDENUM COFACTOR CYTIDYLYLTRANSFERASE"/>
    <property type="match status" value="1"/>
</dbReference>
<sequence length="207" mass="22539">MCPLTKKSSIGLIILAAGASSRMGKPKQLLPFSGHSLIQHMVESGLTSRCFPVVVVLGANASLIKLEIAELPVFVTENPQWADGMGSSIRAGMEMLLTVNPHVEGVLIMLCDQPYVKATLLNHFIEEYQTTRKPLIASSYADTLGVPAFFHKMYFPVLQQLTGQEGARRIIASASEVHTIPFPEGKVDIDTPEDYLNLSADSKTDVL</sequence>
<gene>
    <name evidence="2" type="ORF">Q0590_20795</name>
</gene>
<feature type="domain" description="MobA-like NTP transferase" evidence="1">
    <location>
        <begin position="13"/>
        <end position="175"/>
    </location>
</feature>
<dbReference type="Gene3D" id="3.90.550.10">
    <property type="entry name" value="Spore Coat Polysaccharide Biosynthesis Protein SpsA, Chain A"/>
    <property type="match status" value="1"/>
</dbReference>
<dbReference type="InterPro" id="IPR025877">
    <property type="entry name" value="MobA-like_NTP_Trfase"/>
</dbReference>
<dbReference type="PANTHER" id="PTHR43777:SF1">
    <property type="entry name" value="MOLYBDENUM COFACTOR CYTIDYLYLTRANSFERASE"/>
    <property type="match status" value="1"/>
</dbReference>
<dbReference type="EMBL" id="JAUKPO010000013">
    <property type="protein sequence ID" value="MDO1448728.1"/>
    <property type="molecule type" value="Genomic_DNA"/>
</dbReference>
<comment type="caution">
    <text evidence="2">The sequence shown here is derived from an EMBL/GenBank/DDBJ whole genome shotgun (WGS) entry which is preliminary data.</text>
</comment>
<name>A0ABT8R9F0_9BACT</name>
<accession>A0ABT8R9F0</accession>
<proteinExistence type="predicted"/>
<dbReference type="Proteomes" id="UP001168528">
    <property type="component" value="Unassembled WGS sequence"/>
</dbReference>
<evidence type="ECO:0000259" key="1">
    <source>
        <dbReference type="Pfam" id="PF12804"/>
    </source>
</evidence>
<evidence type="ECO:0000313" key="2">
    <source>
        <dbReference type="EMBL" id="MDO1448728.1"/>
    </source>
</evidence>
<dbReference type="InterPro" id="IPR029044">
    <property type="entry name" value="Nucleotide-diphossugar_trans"/>
</dbReference>
<protein>
    <submittedName>
        <fullName evidence="2">Nucleotidyltransferase family protein</fullName>
    </submittedName>
</protein>
<keyword evidence="3" id="KW-1185">Reference proteome</keyword>
<dbReference type="Pfam" id="PF12804">
    <property type="entry name" value="NTP_transf_3"/>
    <property type="match status" value="1"/>
</dbReference>